<sequence>MAERTGQTKAGATIYSYDAPTDQNEVFATLRKIVADDANARRTRQVFVISGTHGASDGTVTAASADVRFKEEDLDSARITRTNINIRDYHQTAPNRWKELSDKGQNAVLVLAWCYSTKWLTNATANGNNNTKIVMY</sequence>
<keyword evidence="2" id="KW-1185">Reference proteome</keyword>
<protein>
    <submittedName>
        <fullName evidence="1">Uncharacterized protein</fullName>
    </submittedName>
</protein>
<gene>
    <name evidence="1" type="ORF">POL68_17020</name>
</gene>
<evidence type="ECO:0000313" key="1">
    <source>
        <dbReference type="EMBL" id="MDC0710182.1"/>
    </source>
</evidence>
<dbReference type="Proteomes" id="UP001221838">
    <property type="component" value="Unassembled WGS sequence"/>
</dbReference>
<organism evidence="1 2">
    <name type="scientific">Stigmatella ashevillensis</name>
    <dbReference type="NCBI Taxonomy" id="2995309"/>
    <lineage>
        <taxon>Bacteria</taxon>
        <taxon>Pseudomonadati</taxon>
        <taxon>Myxococcota</taxon>
        <taxon>Myxococcia</taxon>
        <taxon>Myxococcales</taxon>
        <taxon>Cystobacterineae</taxon>
        <taxon>Archangiaceae</taxon>
        <taxon>Stigmatella</taxon>
    </lineage>
</organism>
<dbReference type="RefSeq" id="WP_272139385.1">
    <property type="nucleotide sequence ID" value="NZ_JAQNDM010000002.1"/>
</dbReference>
<name>A0ABT5D935_9BACT</name>
<dbReference type="EMBL" id="JAQNDM010000002">
    <property type="protein sequence ID" value="MDC0710182.1"/>
    <property type="molecule type" value="Genomic_DNA"/>
</dbReference>
<accession>A0ABT5D935</accession>
<evidence type="ECO:0000313" key="2">
    <source>
        <dbReference type="Proteomes" id="UP001221838"/>
    </source>
</evidence>
<reference evidence="1 2" key="1">
    <citation type="submission" date="2022-11" db="EMBL/GenBank/DDBJ databases">
        <title>Minimal conservation of predation-associated metabolite biosynthetic gene clusters underscores biosynthetic potential of Myxococcota including descriptions for ten novel species: Archangium lansinium sp. nov., Myxococcus landrumus sp. nov., Nannocystis bai.</title>
        <authorList>
            <person name="Ahearne A."/>
            <person name="Stevens C."/>
            <person name="Dowd S."/>
        </authorList>
    </citation>
    <scope>NUCLEOTIDE SEQUENCE [LARGE SCALE GENOMIC DNA]</scope>
    <source>
        <strain evidence="1 2">NCWAL01</strain>
    </source>
</reference>
<comment type="caution">
    <text evidence="1">The sequence shown here is derived from an EMBL/GenBank/DDBJ whole genome shotgun (WGS) entry which is preliminary data.</text>
</comment>
<proteinExistence type="predicted"/>